<accession>A0A0F9RJY8</accession>
<reference evidence="1" key="1">
    <citation type="journal article" date="2015" name="Nature">
        <title>Complex archaea that bridge the gap between prokaryotes and eukaryotes.</title>
        <authorList>
            <person name="Spang A."/>
            <person name="Saw J.H."/>
            <person name="Jorgensen S.L."/>
            <person name="Zaremba-Niedzwiedzka K."/>
            <person name="Martijn J."/>
            <person name="Lind A.E."/>
            <person name="van Eijk R."/>
            <person name="Schleper C."/>
            <person name="Guy L."/>
            <person name="Ettema T.J."/>
        </authorList>
    </citation>
    <scope>NUCLEOTIDE SEQUENCE</scope>
</reference>
<evidence type="ECO:0000313" key="1">
    <source>
        <dbReference type="EMBL" id="KKN56855.1"/>
    </source>
</evidence>
<comment type="caution">
    <text evidence="1">The sequence shown here is derived from an EMBL/GenBank/DDBJ whole genome shotgun (WGS) entry which is preliminary data.</text>
</comment>
<dbReference type="AlphaFoldDB" id="A0A0F9RJY8"/>
<organism evidence="1">
    <name type="scientific">marine sediment metagenome</name>
    <dbReference type="NCBI Taxonomy" id="412755"/>
    <lineage>
        <taxon>unclassified sequences</taxon>
        <taxon>metagenomes</taxon>
        <taxon>ecological metagenomes</taxon>
    </lineage>
</organism>
<gene>
    <name evidence="1" type="ORF">LCGC14_0567800</name>
</gene>
<proteinExistence type="predicted"/>
<dbReference type="EMBL" id="LAZR01000828">
    <property type="protein sequence ID" value="KKN56855.1"/>
    <property type="molecule type" value="Genomic_DNA"/>
</dbReference>
<name>A0A0F9RJY8_9ZZZZ</name>
<sequence length="184" mass="19709">MSDYDHDQLHRAFQLVGPVAICTWAEGYREGIRRGAVQGRGGLIVGVLEEPLKEVFKHIEAITADLVAAAATEGIPPGRVARAFADLCVSVAEPPDGSGEIPSDPAGSRWVRTQDLVVGDHVRCYGDEWRVMGFCSNGDAEVRLVGSAPDSKRCTITKGNELLLLGSEVSLEARAEILDNDGKP</sequence>
<protein>
    <submittedName>
        <fullName evidence="1">Uncharacterized protein</fullName>
    </submittedName>
</protein>